<dbReference type="SMART" id="SM00304">
    <property type="entry name" value="HAMP"/>
    <property type="match status" value="1"/>
</dbReference>
<gene>
    <name evidence="4" type="ORF">P409_32240</name>
</gene>
<dbReference type="Pfam" id="PF00672">
    <property type="entry name" value="HAMP"/>
    <property type="match status" value="1"/>
</dbReference>
<evidence type="ECO:0000313" key="5">
    <source>
        <dbReference type="Proteomes" id="UP000029995"/>
    </source>
</evidence>
<protein>
    <submittedName>
        <fullName evidence="4">Signal protein</fullName>
    </submittedName>
</protein>
<name>A0A0A0D0F2_9PROT</name>
<proteinExistence type="predicted"/>
<feature type="transmembrane region" description="Helical" evidence="1">
    <location>
        <begin position="212"/>
        <end position="238"/>
    </location>
</feature>
<dbReference type="InterPro" id="IPR021796">
    <property type="entry name" value="Tll0287-like_dom"/>
</dbReference>
<dbReference type="EMBL" id="JANX01000779">
    <property type="protein sequence ID" value="KGM30572.1"/>
    <property type="molecule type" value="Genomic_DNA"/>
</dbReference>
<evidence type="ECO:0000313" key="4">
    <source>
        <dbReference type="EMBL" id="KGM30572.1"/>
    </source>
</evidence>
<feature type="domain" description="HAMP" evidence="3">
    <location>
        <begin position="234"/>
        <end position="287"/>
    </location>
</feature>
<dbReference type="OrthoDB" id="9797588at2"/>
<feature type="chain" id="PRO_5001968273" evidence="2">
    <location>
        <begin position="29"/>
        <end position="291"/>
    </location>
</feature>
<sequence>MTLRVKFNLVMLAAFLAGLGLAALFVNAASEREARRAVLAEAAAIMGAAKATVHYTDTQVAPLLTPQMKAQFLPQSIPFFAAQQTFDQMSKEFPDYAFRQPTTNPTNPADKPVPWEADIIKALRAQPELDHLVTERVGENGGSILSYSQPIRVSNESCLACHSTPEAAPSSMIDIYGRDNGFGWKLGDIIGAQVVSVPERVPLAQARSNLTIVMGGLTIIFAVMMVLLNLLLHFFIIVPVRRISRLADEISLGNMDVPEFATASRDEIGSLAVSFNRMRRSLVTAMGMLGD</sequence>
<accession>A0A0A0D0F2</accession>
<dbReference type="SUPFAM" id="SSF158472">
    <property type="entry name" value="HAMP domain-like"/>
    <property type="match status" value="1"/>
</dbReference>
<dbReference type="RefSeq" id="WP_034848233.1">
    <property type="nucleotide sequence ID" value="NZ_JANX01000779.1"/>
</dbReference>
<organism evidence="4 5">
    <name type="scientific">Inquilinus limosus MP06</name>
    <dbReference type="NCBI Taxonomy" id="1398085"/>
    <lineage>
        <taxon>Bacteria</taxon>
        <taxon>Pseudomonadati</taxon>
        <taxon>Pseudomonadota</taxon>
        <taxon>Alphaproteobacteria</taxon>
        <taxon>Rhodospirillales</taxon>
        <taxon>Rhodospirillaceae</taxon>
        <taxon>Inquilinus</taxon>
    </lineage>
</organism>
<dbReference type="Proteomes" id="UP000029995">
    <property type="component" value="Unassembled WGS sequence"/>
</dbReference>
<keyword evidence="1" id="KW-0812">Transmembrane</keyword>
<evidence type="ECO:0000256" key="2">
    <source>
        <dbReference type="SAM" id="SignalP"/>
    </source>
</evidence>
<dbReference type="CDD" id="cd06225">
    <property type="entry name" value="HAMP"/>
    <property type="match status" value="1"/>
</dbReference>
<comment type="caution">
    <text evidence="4">The sequence shown here is derived from an EMBL/GenBank/DDBJ whole genome shotgun (WGS) entry which is preliminary data.</text>
</comment>
<dbReference type="GO" id="GO:0016020">
    <property type="term" value="C:membrane"/>
    <property type="evidence" value="ECO:0007669"/>
    <property type="project" value="InterPro"/>
</dbReference>
<dbReference type="GO" id="GO:0007165">
    <property type="term" value="P:signal transduction"/>
    <property type="evidence" value="ECO:0007669"/>
    <property type="project" value="InterPro"/>
</dbReference>
<evidence type="ECO:0000259" key="3">
    <source>
        <dbReference type="PROSITE" id="PS50885"/>
    </source>
</evidence>
<dbReference type="Gene3D" id="6.10.340.10">
    <property type="match status" value="1"/>
</dbReference>
<feature type="signal peptide" evidence="2">
    <location>
        <begin position="1"/>
        <end position="28"/>
    </location>
</feature>
<keyword evidence="2" id="KW-0732">Signal</keyword>
<keyword evidence="1" id="KW-1133">Transmembrane helix</keyword>
<reference evidence="4 5" key="1">
    <citation type="submission" date="2014-01" db="EMBL/GenBank/DDBJ databases">
        <title>Genome sequence determination for a cystic fibrosis isolate, Inquilinus limosus.</title>
        <authorList>
            <person name="Pino M."/>
            <person name="Di Conza J."/>
            <person name="Gutkind G."/>
        </authorList>
    </citation>
    <scope>NUCLEOTIDE SEQUENCE [LARGE SCALE GENOMIC DNA]</scope>
    <source>
        <strain evidence="4 5">MP06</strain>
    </source>
</reference>
<dbReference type="PROSITE" id="PS50885">
    <property type="entry name" value="HAMP"/>
    <property type="match status" value="1"/>
</dbReference>
<dbReference type="AlphaFoldDB" id="A0A0A0D0F2"/>
<keyword evidence="1" id="KW-0472">Membrane</keyword>
<dbReference type="InterPro" id="IPR003660">
    <property type="entry name" value="HAMP_dom"/>
</dbReference>
<dbReference type="Pfam" id="PF11845">
    <property type="entry name" value="Tll0287-like"/>
    <property type="match status" value="1"/>
</dbReference>
<evidence type="ECO:0000256" key="1">
    <source>
        <dbReference type="SAM" id="Phobius"/>
    </source>
</evidence>